<name>A0ABC8LZ59_ERUVS</name>
<dbReference type="GO" id="GO:1990904">
    <property type="term" value="C:ribonucleoprotein complex"/>
    <property type="evidence" value="ECO:0007669"/>
    <property type="project" value="UniProtKB-KW"/>
</dbReference>
<organism evidence="4 5">
    <name type="scientific">Eruca vesicaria subsp. sativa</name>
    <name type="common">Garden rocket</name>
    <name type="synonym">Eruca sativa</name>
    <dbReference type="NCBI Taxonomy" id="29727"/>
    <lineage>
        <taxon>Eukaryota</taxon>
        <taxon>Viridiplantae</taxon>
        <taxon>Streptophyta</taxon>
        <taxon>Embryophyta</taxon>
        <taxon>Tracheophyta</taxon>
        <taxon>Spermatophyta</taxon>
        <taxon>Magnoliopsida</taxon>
        <taxon>eudicotyledons</taxon>
        <taxon>Gunneridae</taxon>
        <taxon>Pentapetalae</taxon>
        <taxon>rosids</taxon>
        <taxon>malvids</taxon>
        <taxon>Brassicales</taxon>
        <taxon>Brassicaceae</taxon>
        <taxon>Brassiceae</taxon>
        <taxon>Eruca</taxon>
    </lineage>
</organism>
<keyword evidence="5" id="KW-1185">Reference proteome</keyword>
<dbReference type="AlphaFoldDB" id="A0ABC8LZ59"/>
<keyword evidence="3" id="KW-0687">Ribonucleoprotein</keyword>
<evidence type="ECO:0000313" key="5">
    <source>
        <dbReference type="Proteomes" id="UP001642260"/>
    </source>
</evidence>
<accession>A0ABC8LZ59</accession>
<evidence type="ECO:0000256" key="3">
    <source>
        <dbReference type="ARBA" id="ARBA00023274"/>
    </source>
</evidence>
<gene>
    <name evidence="4" type="ORF">ERUC_LOCUS41680</name>
</gene>
<keyword evidence="2" id="KW-0689">Ribosomal protein</keyword>
<dbReference type="GO" id="GO:0005840">
    <property type="term" value="C:ribosome"/>
    <property type="evidence" value="ECO:0007669"/>
    <property type="project" value="UniProtKB-KW"/>
</dbReference>
<reference evidence="4 5" key="1">
    <citation type="submission" date="2022-03" db="EMBL/GenBank/DDBJ databases">
        <authorList>
            <person name="Macdonald S."/>
            <person name="Ahmed S."/>
            <person name="Newling K."/>
        </authorList>
    </citation>
    <scope>NUCLEOTIDE SEQUENCE [LARGE SCALE GENOMIC DNA]</scope>
</reference>
<evidence type="ECO:0000313" key="4">
    <source>
        <dbReference type="EMBL" id="CAH8389197.1"/>
    </source>
</evidence>
<comment type="similarity">
    <text evidence="1">Belongs to the universal ribosomal protein uS7 family.</text>
</comment>
<dbReference type="EMBL" id="CAKOAT010821821">
    <property type="protein sequence ID" value="CAH8389197.1"/>
    <property type="molecule type" value="Genomic_DNA"/>
</dbReference>
<proteinExistence type="inferred from homology"/>
<protein>
    <submittedName>
        <fullName evidence="4">Uncharacterized protein</fullName>
    </submittedName>
</protein>
<comment type="caution">
    <text evidence="4">The sequence shown here is derived from an EMBL/GenBank/DDBJ whole genome shotgun (WGS) entry which is preliminary data.</text>
</comment>
<dbReference type="InterPro" id="IPR036823">
    <property type="entry name" value="Ribosomal_uS7_dom_sf"/>
</dbReference>
<dbReference type="Proteomes" id="UP001642260">
    <property type="component" value="Unassembled WGS sequence"/>
</dbReference>
<evidence type="ECO:0000256" key="1">
    <source>
        <dbReference type="ARBA" id="ARBA00007151"/>
    </source>
</evidence>
<dbReference type="Gene3D" id="1.10.455.10">
    <property type="entry name" value="Ribosomal protein S7 domain"/>
    <property type="match status" value="1"/>
</dbReference>
<dbReference type="SUPFAM" id="SSF47973">
    <property type="entry name" value="Ribosomal protein S7"/>
    <property type="match status" value="1"/>
</dbReference>
<evidence type="ECO:0000256" key="2">
    <source>
        <dbReference type="ARBA" id="ARBA00022980"/>
    </source>
</evidence>
<sequence length="87" mass="9619">MAAAVEINAEIQQQLTMRLSSSTAGPTTTFRYQAISCLQQALVSLLSEILRLALFFWATIVECFADELINAAKRSSNSYAIKKEESD</sequence>